<evidence type="ECO:0000313" key="4">
    <source>
        <dbReference type="Proteomes" id="UP000700596"/>
    </source>
</evidence>
<keyword evidence="2" id="KW-0472">Membrane</keyword>
<evidence type="ECO:0000256" key="1">
    <source>
        <dbReference type="SAM" id="MobiDB-lite"/>
    </source>
</evidence>
<dbReference type="AlphaFoldDB" id="A0A9P9DVA9"/>
<feature type="transmembrane region" description="Helical" evidence="2">
    <location>
        <begin position="35"/>
        <end position="56"/>
    </location>
</feature>
<dbReference type="EMBL" id="JAGMWT010000006">
    <property type="protein sequence ID" value="KAH7126849.1"/>
    <property type="molecule type" value="Genomic_DNA"/>
</dbReference>
<name>A0A9P9DVA9_9PLEO</name>
<comment type="caution">
    <text evidence="3">The sequence shown here is derived from an EMBL/GenBank/DDBJ whole genome shotgun (WGS) entry which is preliminary data.</text>
</comment>
<protein>
    <submittedName>
        <fullName evidence="3">Uncharacterized protein</fullName>
    </submittedName>
</protein>
<organism evidence="3 4">
    <name type="scientific">Dendryphion nanum</name>
    <dbReference type="NCBI Taxonomy" id="256645"/>
    <lineage>
        <taxon>Eukaryota</taxon>
        <taxon>Fungi</taxon>
        <taxon>Dikarya</taxon>
        <taxon>Ascomycota</taxon>
        <taxon>Pezizomycotina</taxon>
        <taxon>Dothideomycetes</taxon>
        <taxon>Pleosporomycetidae</taxon>
        <taxon>Pleosporales</taxon>
        <taxon>Torulaceae</taxon>
        <taxon>Dendryphion</taxon>
    </lineage>
</organism>
<keyword evidence="2" id="KW-1133">Transmembrane helix</keyword>
<feature type="region of interest" description="Disordered" evidence="1">
    <location>
        <begin position="85"/>
        <end position="104"/>
    </location>
</feature>
<evidence type="ECO:0000256" key="2">
    <source>
        <dbReference type="SAM" id="Phobius"/>
    </source>
</evidence>
<reference evidence="3" key="1">
    <citation type="journal article" date="2021" name="Nat. Commun.">
        <title>Genetic determinants of endophytism in the Arabidopsis root mycobiome.</title>
        <authorList>
            <person name="Mesny F."/>
            <person name="Miyauchi S."/>
            <person name="Thiergart T."/>
            <person name="Pickel B."/>
            <person name="Atanasova L."/>
            <person name="Karlsson M."/>
            <person name="Huettel B."/>
            <person name="Barry K.W."/>
            <person name="Haridas S."/>
            <person name="Chen C."/>
            <person name="Bauer D."/>
            <person name="Andreopoulos W."/>
            <person name="Pangilinan J."/>
            <person name="LaButti K."/>
            <person name="Riley R."/>
            <person name="Lipzen A."/>
            <person name="Clum A."/>
            <person name="Drula E."/>
            <person name="Henrissat B."/>
            <person name="Kohler A."/>
            <person name="Grigoriev I.V."/>
            <person name="Martin F.M."/>
            <person name="Hacquard S."/>
        </authorList>
    </citation>
    <scope>NUCLEOTIDE SEQUENCE</scope>
    <source>
        <strain evidence="3">MPI-CAGE-CH-0243</strain>
    </source>
</reference>
<evidence type="ECO:0000313" key="3">
    <source>
        <dbReference type="EMBL" id="KAH7126849.1"/>
    </source>
</evidence>
<proteinExistence type="predicted"/>
<keyword evidence="4" id="KW-1185">Reference proteome</keyword>
<dbReference type="Proteomes" id="UP000700596">
    <property type="component" value="Unassembled WGS sequence"/>
</dbReference>
<keyword evidence="2" id="KW-0812">Transmembrane</keyword>
<sequence length="117" mass="13356">MAPTTLPTSPSLTHSLTKRLTSCAYYDSACSTQRTIIICVVIAIIVLKILILFLLFRRWYKRKDIRRLEVARQQRMLEQQQHAPWFSGDAPPAYEAELPRRPESSVSAEVVRAKVVG</sequence>
<gene>
    <name evidence="3" type="ORF">B0J11DRAFT_579276</name>
</gene>
<accession>A0A9P9DVA9</accession>